<dbReference type="GO" id="GO:0001517">
    <property type="term" value="F:N-acetylglucosamine 6-O-sulfotransferase activity"/>
    <property type="evidence" value="ECO:0007669"/>
    <property type="project" value="TreeGrafter"/>
</dbReference>
<dbReference type="AlphaFoldDB" id="E4XV04"/>
<protein>
    <submittedName>
        <fullName evidence="2">Uncharacterized protein</fullName>
    </submittedName>
</protein>
<name>E4XV04_OIKDI</name>
<dbReference type="GO" id="GO:0006790">
    <property type="term" value="P:sulfur compound metabolic process"/>
    <property type="evidence" value="ECO:0007669"/>
    <property type="project" value="TreeGrafter"/>
</dbReference>
<accession>E4XV04</accession>
<dbReference type="InterPro" id="IPR027417">
    <property type="entry name" value="P-loop_NTPase"/>
</dbReference>
<dbReference type="SUPFAM" id="SSF52540">
    <property type="entry name" value="P-loop containing nucleoside triphosphate hydrolases"/>
    <property type="match status" value="1"/>
</dbReference>
<reference evidence="2" key="1">
    <citation type="journal article" date="2010" name="Science">
        <title>Plasticity of animal genome architecture unmasked by rapid evolution of a pelagic tunicate.</title>
        <authorList>
            <person name="Denoeud F."/>
            <person name="Henriet S."/>
            <person name="Mungpakdee S."/>
            <person name="Aury J.M."/>
            <person name="Da Silva C."/>
            <person name="Brinkmann H."/>
            <person name="Mikhaleva J."/>
            <person name="Olsen L.C."/>
            <person name="Jubin C."/>
            <person name="Canestro C."/>
            <person name="Bouquet J.M."/>
            <person name="Danks G."/>
            <person name="Poulain J."/>
            <person name="Campsteijn C."/>
            <person name="Adamski M."/>
            <person name="Cross I."/>
            <person name="Yadetie F."/>
            <person name="Muffato M."/>
            <person name="Louis A."/>
            <person name="Butcher S."/>
            <person name="Tsagkogeorga G."/>
            <person name="Konrad A."/>
            <person name="Singh S."/>
            <person name="Jensen M.F."/>
            <person name="Cong E.H."/>
            <person name="Eikeseth-Otteraa H."/>
            <person name="Noel B."/>
            <person name="Anthouard V."/>
            <person name="Porcel B.M."/>
            <person name="Kachouri-Lafond R."/>
            <person name="Nishino A."/>
            <person name="Ugolini M."/>
            <person name="Chourrout P."/>
            <person name="Nishida H."/>
            <person name="Aasland R."/>
            <person name="Huzurbazar S."/>
            <person name="Westhof E."/>
            <person name="Delsuc F."/>
            <person name="Lehrach H."/>
            <person name="Reinhardt R."/>
            <person name="Weissenbach J."/>
            <person name="Roy S.W."/>
            <person name="Artiguenave F."/>
            <person name="Postlethwait J.H."/>
            <person name="Manak J.R."/>
            <person name="Thompson E.M."/>
            <person name="Jaillon O."/>
            <person name="Du Pasquier L."/>
            <person name="Boudinot P."/>
            <person name="Liberles D.A."/>
            <person name="Volff J.N."/>
            <person name="Philippe H."/>
            <person name="Lenhard B."/>
            <person name="Roest Crollius H."/>
            <person name="Wincker P."/>
            <person name="Chourrout D."/>
        </authorList>
    </citation>
    <scope>NUCLEOTIDE SEQUENCE [LARGE SCALE GENOMIC DNA]</scope>
</reference>
<dbReference type="PANTHER" id="PTHR10704">
    <property type="entry name" value="CARBOHYDRATE SULFOTRANSFERASE"/>
    <property type="match status" value="1"/>
</dbReference>
<keyword evidence="1" id="KW-0472">Membrane</keyword>
<dbReference type="EMBL" id="FN653196">
    <property type="protein sequence ID" value="CBY19976.1"/>
    <property type="molecule type" value="Genomic_DNA"/>
</dbReference>
<evidence type="ECO:0000313" key="2">
    <source>
        <dbReference type="EMBL" id="CBY19976.1"/>
    </source>
</evidence>
<keyword evidence="1" id="KW-1133">Transmembrane helix</keyword>
<gene>
    <name evidence="2" type="ORF">GSOID_T00005329001</name>
</gene>
<dbReference type="OrthoDB" id="6138663at2759"/>
<sequence>MDPCLVKFASFFIFICTSLYFISGTLQSTNNIIEEIADYTEDLPPAENVLLATGYRTGSSFFAELFNQNDDVLYLFEPEHNLNFLNPHIQEEWANFVLDLFQCNYTNPKLLQPNKSRIMSTDRSKMLSSHNFCGGDNCSHFNRSKAEALCKSKKRVIKTIKIGRIDILLKEAERRKVDLRVLLYFRDARPVYLSRKKADELGEPTYYLNIARYCSLKLDQFNFYAENQSHHSRLKSVKFEEVAEDPEIEANIIYEYLKWDVPANLHSWIEKNTQTTSGGTFGTSRNSIEKISEWRENIEEEEKFLVDTICKDYLNALNYT</sequence>
<evidence type="ECO:0000256" key="1">
    <source>
        <dbReference type="SAM" id="Phobius"/>
    </source>
</evidence>
<dbReference type="InParanoid" id="E4XV04"/>
<feature type="transmembrane region" description="Helical" evidence="1">
    <location>
        <begin position="5"/>
        <end position="23"/>
    </location>
</feature>
<dbReference type="GO" id="GO:0006044">
    <property type="term" value="P:N-acetylglucosamine metabolic process"/>
    <property type="evidence" value="ECO:0007669"/>
    <property type="project" value="TreeGrafter"/>
</dbReference>
<dbReference type="Gene3D" id="3.40.50.300">
    <property type="entry name" value="P-loop containing nucleotide triphosphate hydrolases"/>
    <property type="match status" value="1"/>
</dbReference>
<evidence type="ECO:0000313" key="3">
    <source>
        <dbReference type="Proteomes" id="UP000001307"/>
    </source>
</evidence>
<dbReference type="PANTHER" id="PTHR10704:SF44">
    <property type="entry name" value="LD35051P-RELATED"/>
    <property type="match status" value="1"/>
</dbReference>
<dbReference type="InterPro" id="IPR051135">
    <property type="entry name" value="Gal/GlcNAc/GalNAc_ST"/>
</dbReference>
<proteinExistence type="predicted"/>
<dbReference type="Proteomes" id="UP000001307">
    <property type="component" value="Unassembled WGS sequence"/>
</dbReference>
<keyword evidence="1" id="KW-0812">Transmembrane</keyword>
<keyword evidence="3" id="KW-1185">Reference proteome</keyword>
<organism evidence="2">
    <name type="scientific">Oikopleura dioica</name>
    <name type="common">Tunicate</name>
    <dbReference type="NCBI Taxonomy" id="34765"/>
    <lineage>
        <taxon>Eukaryota</taxon>
        <taxon>Metazoa</taxon>
        <taxon>Chordata</taxon>
        <taxon>Tunicata</taxon>
        <taxon>Appendicularia</taxon>
        <taxon>Copelata</taxon>
        <taxon>Oikopleuridae</taxon>
        <taxon>Oikopleura</taxon>
    </lineage>
</organism>